<protein>
    <recommendedName>
        <fullName evidence="3">YwdI family protein</fullName>
    </recommendedName>
</protein>
<dbReference type="Proteomes" id="UP000220841">
    <property type="component" value="Unassembled WGS sequence"/>
</dbReference>
<dbReference type="EMBL" id="NUBY01000110">
    <property type="protein sequence ID" value="PEQ02510.1"/>
    <property type="molecule type" value="Genomic_DNA"/>
</dbReference>
<evidence type="ECO:0000313" key="2">
    <source>
        <dbReference type="Proteomes" id="UP000220841"/>
    </source>
</evidence>
<gene>
    <name evidence="1" type="ORF">CN585_19700</name>
</gene>
<evidence type="ECO:0000313" key="1">
    <source>
        <dbReference type="EMBL" id="PEQ02510.1"/>
    </source>
</evidence>
<name>A0A2A8HBN1_9BACI</name>
<comment type="caution">
    <text evidence="1">The sequence shown here is derived from an EMBL/GenBank/DDBJ whole genome shotgun (WGS) entry which is preliminary data.</text>
</comment>
<reference evidence="1 2" key="1">
    <citation type="submission" date="2017-09" db="EMBL/GenBank/DDBJ databases">
        <title>Large-scale bioinformatics analysis of Bacillus genomes uncovers conserved roles of natural products in bacterial physiology.</title>
        <authorList>
            <consortium name="Agbiome Team Llc"/>
            <person name="Bleich R.M."/>
            <person name="Grubbs K.J."/>
            <person name="Santa Maria K.C."/>
            <person name="Allen S.E."/>
            <person name="Farag S."/>
            <person name="Shank E.A."/>
            <person name="Bowers A."/>
        </authorList>
    </citation>
    <scope>NUCLEOTIDE SEQUENCE [LARGE SCALE GENOMIC DNA]</scope>
    <source>
        <strain evidence="1 2">AFS021349</strain>
    </source>
</reference>
<organism evidence="1 2">
    <name type="scientific">Bacillus toyonensis</name>
    <dbReference type="NCBI Taxonomy" id="155322"/>
    <lineage>
        <taxon>Bacteria</taxon>
        <taxon>Bacillati</taxon>
        <taxon>Bacillota</taxon>
        <taxon>Bacilli</taxon>
        <taxon>Bacillales</taxon>
        <taxon>Bacillaceae</taxon>
        <taxon>Bacillus</taxon>
        <taxon>Bacillus cereus group</taxon>
    </lineage>
</organism>
<dbReference type="AlphaFoldDB" id="A0A2A8HBN1"/>
<dbReference type="RefSeq" id="WP_098227038.1">
    <property type="nucleotide sequence ID" value="NZ_NUBY01000110.1"/>
</dbReference>
<accession>A0A2A8HBN1</accession>
<dbReference type="InterPro" id="IPR035218">
    <property type="entry name" value="DUF5327"/>
</dbReference>
<proteinExistence type="predicted"/>
<evidence type="ECO:0008006" key="3">
    <source>
        <dbReference type="Google" id="ProtNLM"/>
    </source>
</evidence>
<sequence length="98" mass="10845">MQISSDKILNKMANEIAKAKSSEGQKSKDHLLVVRALCDLLLDEQVESSTYREPQIQSQVIRSQPITTVQSVQPVIPVSGEPVYIKEEGANGNSLFDF</sequence>
<dbReference type="Pfam" id="PF17261">
    <property type="entry name" value="DUF5327"/>
    <property type="match status" value="1"/>
</dbReference>